<dbReference type="EMBL" id="CP133619">
    <property type="protein sequence ID" value="WMV41041.1"/>
    <property type="molecule type" value="Genomic_DNA"/>
</dbReference>
<name>A0AAF0ZIN5_SOLVR</name>
<reference evidence="1" key="1">
    <citation type="submission" date="2023-08" db="EMBL/GenBank/DDBJ databases">
        <title>A de novo genome assembly of Solanum verrucosum Schlechtendal, a Mexican diploid species geographically isolated from the other diploid A-genome species in potato relatives.</title>
        <authorList>
            <person name="Hosaka K."/>
        </authorList>
    </citation>
    <scope>NUCLEOTIDE SEQUENCE</scope>
    <source>
        <tissue evidence="1">Young leaves</tissue>
    </source>
</reference>
<accession>A0AAF0ZIN5</accession>
<sequence>MTNQNNHMVPVATNRNGGSVLARVRYIFRMNIPEFLGSQVGEDPQNFIDKVKKIFGVMQVTSNSRVELVSSQLKDVAHIWYTSEKTARATLSFVTPYITVNFNVSQENLLEPLSVSTPVGDPVIARRSIVELGSLVFSFQTSQSLNERVVAQCLWVRFISYLKDRKMISKGYLYHLVRVKESSSETPTLESILVVNEFLEVFQKYLPKVPLERQIDYGIDILQDTQPISIPPYIMAPA</sequence>
<organism evidence="1 2">
    <name type="scientific">Solanum verrucosum</name>
    <dbReference type="NCBI Taxonomy" id="315347"/>
    <lineage>
        <taxon>Eukaryota</taxon>
        <taxon>Viridiplantae</taxon>
        <taxon>Streptophyta</taxon>
        <taxon>Embryophyta</taxon>
        <taxon>Tracheophyta</taxon>
        <taxon>Spermatophyta</taxon>
        <taxon>Magnoliopsida</taxon>
        <taxon>eudicotyledons</taxon>
        <taxon>Gunneridae</taxon>
        <taxon>Pentapetalae</taxon>
        <taxon>asterids</taxon>
        <taxon>lamiids</taxon>
        <taxon>Solanales</taxon>
        <taxon>Solanaceae</taxon>
        <taxon>Solanoideae</taxon>
        <taxon>Solaneae</taxon>
        <taxon>Solanum</taxon>
    </lineage>
</organism>
<dbReference type="AlphaFoldDB" id="A0AAF0ZIN5"/>
<evidence type="ECO:0000313" key="2">
    <source>
        <dbReference type="Proteomes" id="UP001234989"/>
    </source>
</evidence>
<proteinExistence type="predicted"/>
<dbReference type="Proteomes" id="UP001234989">
    <property type="component" value="Chromosome 8"/>
</dbReference>
<gene>
    <name evidence="1" type="ORF">MTR67_034426</name>
</gene>
<evidence type="ECO:0000313" key="1">
    <source>
        <dbReference type="EMBL" id="WMV41041.1"/>
    </source>
</evidence>
<protein>
    <recommendedName>
        <fullName evidence="3">Gag-pol polyprotein</fullName>
    </recommendedName>
</protein>
<evidence type="ECO:0008006" key="3">
    <source>
        <dbReference type="Google" id="ProtNLM"/>
    </source>
</evidence>
<keyword evidence="2" id="KW-1185">Reference proteome</keyword>